<accession>A0A7C9J1S5</accession>
<dbReference type="Proteomes" id="UP000480350">
    <property type="component" value="Unassembled WGS sequence"/>
</dbReference>
<evidence type="ECO:0008006" key="3">
    <source>
        <dbReference type="Google" id="ProtNLM"/>
    </source>
</evidence>
<name>A0A7C9J1S5_9RHOB</name>
<reference evidence="1 2" key="1">
    <citation type="submission" date="2019-12" db="EMBL/GenBank/DDBJ databases">
        <authorList>
            <person name="Lee S.D."/>
        </authorList>
    </citation>
    <scope>NUCLEOTIDE SEQUENCE [LARGE SCALE GENOMIC DNA]</scope>
    <source>
        <strain evidence="1 2">GH1-50</strain>
    </source>
</reference>
<evidence type="ECO:0000313" key="2">
    <source>
        <dbReference type="Proteomes" id="UP000480350"/>
    </source>
</evidence>
<gene>
    <name evidence="1" type="ORF">GQ651_04190</name>
</gene>
<protein>
    <recommendedName>
        <fullName evidence="3">Glycosyl transferase family 8</fullName>
    </recommendedName>
</protein>
<sequence>MSGTPDWQCVMILWGTKYPVDLVNHQVRMIRALSGRPARFVLITDRPREGLDPDIAEVAFDPFFLAPEFKGPGCQAKLTMFVPGLVPTDLPAVFVDLDTVIVGDLSRVVDTLDRRDRVRILQSAILPFGPLGRLAYRLSGGKRYARGNSSVVLWHPAQGAEVIAARFRALYEEHGGLGIRPMIADERFISWCVQPRMGAVPKSVAVKFPNEFMHPIRAWISLKGRLPWVRARRAGLAAVTLPGEDIKPERLLALGDGEAIQDRKGRWLIWSETALGGLKEQIRSYYRDRPDIG</sequence>
<keyword evidence="2" id="KW-1185">Reference proteome</keyword>
<evidence type="ECO:0000313" key="1">
    <source>
        <dbReference type="EMBL" id="MXQ07041.1"/>
    </source>
</evidence>
<dbReference type="EMBL" id="WUPT01000001">
    <property type="protein sequence ID" value="MXQ07041.1"/>
    <property type="molecule type" value="Genomic_DNA"/>
</dbReference>
<proteinExistence type="predicted"/>
<reference evidence="1 2" key="2">
    <citation type="submission" date="2020-03" db="EMBL/GenBank/DDBJ databases">
        <title>Kangsaoukella pontilimi gen. nov., sp. nov., a new member of the family Rhodobacteraceae isolated from a tidal mudflat.</title>
        <authorList>
            <person name="Kim I.S."/>
        </authorList>
    </citation>
    <scope>NUCLEOTIDE SEQUENCE [LARGE SCALE GENOMIC DNA]</scope>
    <source>
        <strain evidence="1 2">GH1-50</strain>
    </source>
</reference>
<comment type="caution">
    <text evidence="1">The sequence shown here is derived from an EMBL/GenBank/DDBJ whole genome shotgun (WGS) entry which is preliminary data.</text>
</comment>
<dbReference type="RefSeq" id="WP_160762943.1">
    <property type="nucleotide sequence ID" value="NZ_WUPT01000001.1"/>
</dbReference>
<dbReference type="AlphaFoldDB" id="A0A7C9J1S5"/>
<organism evidence="1 2">
    <name type="scientific">Kangsaoukella pontilimi</name>
    <dbReference type="NCBI Taxonomy" id="2691042"/>
    <lineage>
        <taxon>Bacteria</taxon>
        <taxon>Pseudomonadati</taxon>
        <taxon>Pseudomonadota</taxon>
        <taxon>Alphaproteobacteria</taxon>
        <taxon>Rhodobacterales</taxon>
        <taxon>Paracoccaceae</taxon>
        <taxon>Kangsaoukella</taxon>
    </lineage>
</organism>